<dbReference type="InterPro" id="IPR006084">
    <property type="entry name" value="XPG/Rad2"/>
</dbReference>
<dbReference type="SMART" id="SM00484">
    <property type="entry name" value="XPGI"/>
    <property type="match status" value="1"/>
</dbReference>
<evidence type="ECO:0000256" key="3">
    <source>
        <dbReference type="SAM" id="MobiDB-lite"/>
    </source>
</evidence>
<dbReference type="GO" id="GO:0006281">
    <property type="term" value="P:DNA repair"/>
    <property type="evidence" value="ECO:0007669"/>
    <property type="project" value="UniProtKB-ARBA"/>
</dbReference>
<dbReference type="PANTHER" id="PTHR11081:SF75">
    <property type="entry name" value="ENDONUCLEASE, PUTATIVE (AFU_ORTHOLOGUE AFUA_3G13260)-RELATED"/>
    <property type="match status" value="1"/>
</dbReference>
<dbReference type="AlphaFoldDB" id="A0A5N6ZFU2"/>
<feature type="domain" description="XPG-I" evidence="4">
    <location>
        <begin position="110"/>
        <end position="185"/>
    </location>
</feature>
<evidence type="ECO:0000256" key="2">
    <source>
        <dbReference type="ARBA" id="ARBA00022801"/>
    </source>
</evidence>
<dbReference type="FunFam" id="3.40.50.1010:FF:000037">
    <property type="entry name" value="Rad2-like endonuclease, putative (AFU_orthologue AFUA_3G13260)"/>
    <property type="match status" value="1"/>
</dbReference>
<feature type="region of interest" description="Disordered" evidence="3">
    <location>
        <begin position="843"/>
        <end position="882"/>
    </location>
</feature>
<evidence type="ECO:0000256" key="1">
    <source>
        <dbReference type="ARBA" id="ARBA00022722"/>
    </source>
</evidence>
<evidence type="ECO:0000259" key="4">
    <source>
        <dbReference type="SMART" id="SM00484"/>
    </source>
</evidence>
<proteinExistence type="predicted"/>
<dbReference type="PRINTS" id="PR00853">
    <property type="entry name" value="XPGRADSUPER"/>
</dbReference>
<dbReference type="SUPFAM" id="SSF88723">
    <property type="entry name" value="PIN domain-like"/>
    <property type="match status" value="1"/>
</dbReference>
<evidence type="ECO:0000313" key="6">
    <source>
        <dbReference type="EMBL" id="KAE8356537.1"/>
    </source>
</evidence>
<dbReference type="InterPro" id="IPR041177">
    <property type="entry name" value="GEN1_C"/>
</dbReference>
<gene>
    <name evidence="6" type="ORF">BDV28DRAFT_145048</name>
</gene>
<dbReference type="Pfam" id="PF00867">
    <property type="entry name" value="XPG_I"/>
    <property type="match status" value="1"/>
</dbReference>
<dbReference type="SUPFAM" id="SSF47807">
    <property type="entry name" value="5' to 3' exonuclease, C-terminal subdomain"/>
    <property type="match status" value="1"/>
</dbReference>
<feature type="region of interest" description="Disordered" evidence="3">
    <location>
        <begin position="473"/>
        <end position="506"/>
    </location>
</feature>
<feature type="region of interest" description="Disordered" evidence="3">
    <location>
        <begin position="403"/>
        <end position="443"/>
    </location>
</feature>
<keyword evidence="7" id="KW-1185">Reference proteome</keyword>
<dbReference type="Pfam" id="PF00752">
    <property type="entry name" value="XPG_N"/>
    <property type="match status" value="1"/>
</dbReference>
<keyword evidence="2" id="KW-0378">Hydrolase</keyword>
<dbReference type="Gene3D" id="1.10.150.20">
    <property type="entry name" value="5' to 3' exonuclease, C-terminal subdomain"/>
    <property type="match status" value="1"/>
</dbReference>
<evidence type="ECO:0008006" key="8">
    <source>
        <dbReference type="Google" id="ProtNLM"/>
    </source>
</evidence>
<evidence type="ECO:0000259" key="5">
    <source>
        <dbReference type="SMART" id="SM00485"/>
    </source>
</evidence>
<feature type="compositionally biased region" description="Basic and acidic residues" evidence="3">
    <location>
        <begin position="849"/>
        <end position="865"/>
    </location>
</feature>
<dbReference type="OrthoDB" id="2959108at2759"/>
<dbReference type="CDD" id="cd09870">
    <property type="entry name" value="PIN_YEN1"/>
    <property type="match status" value="1"/>
</dbReference>
<dbReference type="InterPro" id="IPR029060">
    <property type="entry name" value="PIN-like_dom_sf"/>
</dbReference>
<feature type="region of interest" description="Disordered" evidence="3">
    <location>
        <begin position="661"/>
        <end position="762"/>
    </location>
</feature>
<name>A0A5N6ZFU2_9EURO</name>
<dbReference type="SMART" id="SM00485">
    <property type="entry name" value="XPGN"/>
    <property type="match status" value="1"/>
</dbReference>
<dbReference type="InterPro" id="IPR037316">
    <property type="entry name" value="Yen1_H3TH"/>
</dbReference>
<evidence type="ECO:0000313" key="7">
    <source>
        <dbReference type="Proteomes" id="UP000327118"/>
    </source>
</evidence>
<dbReference type="GO" id="GO:0017108">
    <property type="term" value="F:5'-flap endonuclease activity"/>
    <property type="evidence" value="ECO:0007669"/>
    <property type="project" value="TreeGrafter"/>
</dbReference>
<dbReference type="Proteomes" id="UP000327118">
    <property type="component" value="Unassembled WGS sequence"/>
</dbReference>
<organism evidence="6 7">
    <name type="scientific">Aspergillus coremiiformis</name>
    <dbReference type="NCBI Taxonomy" id="138285"/>
    <lineage>
        <taxon>Eukaryota</taxon>
        <taxon>Fungi</taxon>
        <taxon>Dikarya</taxon>
        <taxon>Ascomycota</taxon>
        <taxon>Pezizomycotina</taxon>
        <taxon>Eurotiomycetes</taxon>
        <taxon>Eurotiomycetidae</taxon>
        <taxon>Eurotiales</taxon>
        <taxon>Aspergillaceae</taxon>
        <taxon>Aspergillus</taxon>
        <taxon>Aspergillus subgen. Circumdati</taxon>
    </lineage>
</organism>
<feature type="region of interest" description="Disordered" evidence="3">
    <location>
        <begin position="776"/>
        <end position="819"/>
    </location>
</feature>
<feature type="compositionally biased region" description="Basic residues" evidence="3">
    <location>
        <begin position="485"/>
        <end position="495"/>
    </location>
</feature>
<dbReference type="GO" id="GO:0008821">
    <property type="term" value="F:crossover junction DNA endonuclease activity"/>
    <property type="evidence" value="ECO:0007669"/>
    <property type="project" value="InterPro"/>
</dbReference>
<feature type="domain" description="XPG N-terminal" evidence="5">
    <location>
        <begin position="1"/>
        <end position="93"/>
    </location>
</feature>
<dbReference type="PANTHER" id="PTHR11081">
    <property type="entry name" value="FLAP ENDONUCLEASE FAMILY MEMBER"/>
    <property type="match status" value="1"/>
</dbReference>
<dbReference type="CDD" id="cd09906">
    <property type="entry name" value="H3TH_YEN1"/>
    <property type="match status" value="1"/>
</dbReference>
<keyword evidence="1" id="KW-0540">Nuclease</keyword>
<dbReference type="EMBL" id="ML739037">
    <property type="protein sequence ID" value="KAE8356537.1"/>
    <property type="molecule type" value="Genomic_DNA"/>
</dbReference>
<dbReference type="InterPro" id="IPR036279">
    <property type="entry name" value="5-3_exonuclease_C_sf"/>
</dbReference>
<dbReference type="FunFam" id="3.40.50.1010:FF:000051">
    <property type="entry name" value="Rad2-like endonuclease, putative (AFU_orthologue AFUA_3G13260)"/>
    <property type="match status" value="1"/>
</dbReference>
<sequence length="882" mass="97863">MGIPGLINAIGPGERISLSKLAITHLERTAKPIRIAVDISIWLFQVQAGRGGKNPELRTLFYRLLKFLALPVHPLFVYDGKHKPPFKRGKATGSSYGSAPIIGLSKILVDLFRFPRHDAPGEAEAECARLQRAGIVDAVMSNDVDALMFGSTLTVMNFSKESGSGTSAATHITCYEMDNLNSSSCSRLDRAGMILFAMLSGGDYLPSGVPKCGSKLAAEIARAGFGDDLLEVLSSDEAELEMKLNEWRERLQYELEANESGYFQTKHKAVRIPETFPDRTILSYYANPMVSTPKALEVLQRRLVNAWDRDIDALELRRFAADTFEWNYRSGARKMTRLLAEPLVSYRLRLRKELTAFPFRLSENNMPMLQKVYKSRTSFSTDGLTELQLDFVPIDVVGLDLLAEEPNPPFPPQETAASGDEEDEVDVNVEPAPQSPAKKRATKRFDPYSSEKIWVFEALATIGIPEVVQTWKQEESEKASAPKKSSSRKTGPKKKGPIDPGMKRGSILKYGTLTKERSDVTQFKQAQLFEAAISSASTPEKHSLSSFQSSSALNDASRESLSHNLFYQQQTSAFSRGQGFDDLTDMFSLCNISPNRGIKQHPMVHRSPLRGRCRARLSSDSEVEVLEVSDAVTLDYPPSPMSPERIRISYSNASFSDLAVADSTEHGSPVRASHRNKSNSDQSLSRSQSSQGVRKLEQAISSLVLDDSKPRGSARNRSCSSKIIIPIAKRQPQTPRVQRPHYDLTIPQARTDPTSTDLEEASPPHVQDLLEKMTLGKRAAQKKSSAETQGTPKPCKTNTLESSKANPNPESSSDKQRDTHKVAFYAESVVACDGYWTLETTPEAELASDESKSESNHNHIDEGSRNRRKKKRFPRVSILDLS</sequence>
<reference evidence="7" key="1">
    <citation type="submission" date="2019-04" db="EMBL/GenBank/DDBJ databases">
        <title>Friends and foes A comparative genomics studyof 23 Aspergillus species from section Flavi.</title>
        <authorList>
            <consortium name="DOE Joint Genome Institute"/>
            <person name="Kjaerbolling I."/>
            <person name="Vesth T."/>
            <person name="Frisvad J.C."/>
            <person name="Nybo J.L."/>
            <person name="Theobald S."/>
            <person name="Kildgaard S."/>
            <person name="Isbrandt T."/>
            <person name="Kuo A."/>
            <person name="Sato A."/>
            <person name="Lyhne E.K."/>
            <person name="Kogle M.E."/>
            <person name="Wiebenga A."/>
            <person name="Kun R.S."/>
            <person name="Lubbers R.J."/>
            <person name="Makela M.R."/>
            <person name="Barry K."/>
            <person name="Chovatia M."/>
            <person name="Clum A."/>
            <person name="Daum C."/>
            <person name="Haridas S."/>
            <person name="He G."/>
            <person name="LaButti K."/>
            <person name="Lipzen A."/>
            <person name="Mondo S."/>
            <person name="Riley R."/>
            <person name="Salamov A."/>
            <person name="Simmons B.A."/>
            <person name="Magnuson J.K."/>
            <person name="Henrissat B."/>
            <person name="Mortensen U.H."/>
            <person name="Larsen T.O."/>
            <person name="Devries R.P."/>
            <person name="Grigoriev I.V."/>
            <person name="Machida M."/>
            <person name="Baker S.E."/>
            <person name="Andersen M.R."/>
        </authorList>
    </citation>
    <scope>NUCLEOTIDE SEQUENCE [LARGE SCALE GENOMIC DNA]</scope>
    <source>
        <strain evidence="7">CBS 553.77</strain>
    </source>
</reference>
<dbReference type="Pfam" id="PF18380">
    <property type="entry name" value="GEN1_C"/>
    <property type="match status" value="1"/>
</dbReference>
<protein>
    <recommendedName>
        <fullName evidence="8">Rad2-like endonuclease</fullName>
    </recommendedName>
</protein>
<dbReference type="InterPro" id="IPR006085">
    <property type="entry name" value="XPG_DNA_repair_N"/>
</dbReference>
<dbReference type="Gene3D" id="3.40.50.1010">
    <property type="entry name" value="5'-nuclease"/>
    <property type="match status" value="2"/>
</dbReference>
<dbReference type="InterPro" id="IPR006086">
    <property type="entry name" value="XPG-I_dom"/>
</dbReference>
<feature type="compositionally biased region" description="Polar residues" evidence="3">
    <location>
        <begin position="782"/>
        <end position="811"/>
    </location>
</feature>
<accession>A0A5N6ZFU2</accession>
<feature type="compositionally biased region" description="Low complexity" evidence="3">
    <location>
        <begin position="679"/>
        <end position="691"/>
    </location>
</feature>